<sequence length="426" mass="48829">MQFKSRFDLSGFLAKGQPLSVSTKSVYLPNDLLIEILSKLPVKSLCRFKCVSKLWLSLICDPLFAKVHIKNQKPKLILTLGIGKSLVQFMKLESPFYEGNNRLTCPWRESKQDIYSCNGLLMARDCDHFYLWNPTTGFYKKFPYPVAGVRGRGTINGFGYDSSIDDYKVLHIVGVYEGTSAVFVFTMKTNSWRRIHHFPYTYIPTDFCALHGALHWNLPFGIVYFNLEKKKYGELPLPNHAEKSPVFDLALLGNNLTVTYYKMDSKVYIHSAVVWTMKEYGVSKSWTKLFVIFPIDLVGIGKRLSSVNPVYVNSEGEAIMLINRRKLVVYDPKKTSQKMKVIGKFYLKEVQGTLVESVVSPGDCMLLQANNFRVDAARKRRVKRCIIECFSWVLICGIVLMILLFFTVFHLRTQTSILLFGMDVEN</sequence>
<dbReference type="Proteomes" id="UP000828941">
    <property type="component" value="Chromosome 2"/>
</dbReference>
<name>A0ACB9PZW9_BAUVA</name>
<proteinExistence type="predicted"/>
<evidence type="ECO:0000313" key="2">
    <source>
        <dbReference type="Proteomes" id="UP000828941"/>
    </source>
</evidence>
<protein>
    <submittedName>
        <fullName evidence="1">Uncharacterized protein</fullName>
    </submittedName>
</protein>
<accession>A0ACB9PZW9</accession>
<reference evidence="1 2" key="1">
    <citation type="journal article" date="2022" name="DNA Res.">
        <title>Chromosomal-level genome assembly of the orchid tree Bauhinia variegata (Leguminosae; Cercidoideae) supports the allotetraploid origin hypothesis of Bauhinia.</title>
        <authorList>
            <person name="Zhong Y."/>
            <person name="Chen Y."/>
            <person name="Zheng D."/>
            <person name="Pang J."/>
            <person name="Liu Y."/>
            <person name="Luo S."/>
            <person name="Meng S."/>
            <person name="Qian L."/>
            <person name="Wei D."/>
            <person name="Dai S."/>
            <person name="Zhou R."/>
        </authorList>
    </citation>
    <scope>NUCLEOTIDE SEQUENCE [LARGE SCALE GENOMIC DNA]</scope>
    <source>
        <strain evidence="1">BV-YZ2020</strain>
    </source>
</reference>
<gene>
    <name evidence="1" type="ORF">L6164_003255</name>
</gene>
<keyword evidence="2" id="KW-1185">Reference proteome</keyword>
<dbReference type="EMBL" id="CM039427">
    <property type="protein sequence ID" value="KAI4354389.1"/>
    <property type="molecule type" value="Genomic_DNA"/>
</dbReference>
<evidence type="ECO:0000313" key="1">
    <source>
        <dbReference type="EMBL" id="KAI4354389.1"/>
    </source>
</evidence>
<comment type="caution">
    <text evidence="1">The sequence shown here is derived from an EMBL/GenBank/DDBJ whole genome shotgun (WGS) entry which is preliminary data.</text>
</comment>
<organism evidence="1 2">
    <name type="scientific">Bauhinia variegata</name>
    <name type="common">Purple orchid tree</name>
    <name type="synonym">Phanera variegata</name>
    <dbReference type="NCBI Taxonomy" id="167791"/>
    <lineage>
        <taxon>Eukaryota</taxon>
        <taxon>Viridiplantae</taxon>
        <taxon>Streptophyta</taxon>
        <taxon>Embryophyta</taxon>
        <taxon>Tracheophyta</taxon>
        <taxon>Spermatophyta</taxon>
        <taxon>Magnoliopsida</taxon>
        <taxon>eudicotyledons</taxon>
        <taxon>Gunneridae</taxon>
        <taxon>Pentapetalae</taxon>
        <taxon>rosids</taxon>
        <taxon>fabids</taxon>
        <taxon>Fabales</taxon>
        <taxon>Fabaceae</taxon>
        <taxon>Cercidoideae</taxon>
        <taxon>Cercideae</taxon>
        <taxon>Bauhiniinae</taxon>
        <taxon>Bauhinia</taxon>
    </lineage>
</organism>